<accession>A0AAD9P6S4</accession>
<sequence length="688" mass="79197">MPVNQKSGVFAATPSMQGIPLVRDTTAGPGMLTVRQRTWLESFPNESDVENPVLFKYHMEDMKHRLQEAPSTTASKEVRGLPDVVTPVKTGSDIIERIAESRRQRHELAVEEMYQELALISSELEPRVTDASSTLLSRLEEDNNEIDTIMSGSEHDEDLIRYTFTGLTELWTQVSGHTVRRHAWITELDETLAKVEDDRADMVLAVFQSYTELLKKISHLMPPQLQRMLDAESQAINQTMLSNRRSYADLYGTLMMADIEREKKLHTEWTKRVEKWKTLHMNVNIEQFQAYMESDAVTAPPGASKIMASLKAEQKSLNDQRITFIESLRELFPPMSTKTAVYQWNQQMTQITKNIDAVNQDYFNKLYSEYELVCQQCLEQLEHTVKDLVDAGVATETKARETLNKECLPLVGERQAAFEKLLENMDAELELHNSHMLIEMRSLFKFCQGVAHIWDVHELGLAKQERALHEQLDECRHQHDNENQELEAELDIVMDRMRQEASENSLNESLTKGLAMLDKIREGYEAFHTIQTDIVAEYPHMVHEELTRYDESVCTFFTVNRNKPKVEKQGSKATLKTSRSKASKEKLSKERLSQEKLSSKQELPMEKADTQEDVTEEKQGEQEEQEPEEGRTSKEDVADREKAEVVEGEVSRMTLVQSESSRYDVVSWLFFSCSFPRPKSRKVEQSGE</sequence>
<dbReference type="InterPro" id="IPR028089">
    <property type="entry name" value="DUF4455"/>
</dbReference>
<evidence type="ECO:0000313" key="4">
    <source>
        <dbReference type="EMBL" id="KAK2189092.1"/>
    </source>
</evidence>
<comment type="caution">
    <text evidence="4">The sequence shown here is derived from an EMBL/GenBank/DDBJ whole genome shotgun (WGS) entry which is preliminary data.</text>
</comment>
<evidence type="ECO:0000256" key="1">
    <source>
        <dbReference type="SAM" id="Coils"/>
    </source>
</evidence>
<dbReference type="PANTHER" id="PTHR21444:SF14">
    <property type="entry name" value="COILED-COIL DOMAIN-CONTAINING PROTEIN 180"/>
    <property type="match status" value="1"/>
</dbReference>
<evidence type="ECO:0000259" key="3">
    <source>
        <dbReference type="Pfam" id="PF14643"/>
    </source>
</evidence>
<reference evidence="4" key="1">
    <citation type="journal article" date="2023" name="Mol. Biol. Evol.">
        <title>Third-Generation Sequencing Reveals the Adaptive Role of the Epigenome in Three Deep-Sea Polychaetes.</title>
        <authorList>
            <person name="Perez M."/>
            <person name="Aroh O."/>
            <person name="Sun Y."/>
            <person name="Lan Y."/>
            <person name="Juniper S.K."/>
            <person name="Young C.R."/>
            <person name="Angers B."/>
            <person name="Qian P.Y."/>
        </authorList>
    </citation>
    <scope>NUCLEOTIDE SEQUENCE</scope>
    <source>
        <strain evidence="4">R07B-5</strain>
    </source>
</reference>
<organism evidence="4 5">
    <name type="scientific">Ridgeia piscesae</name>
    <name type="common">Tubeworm</name>
    <dbReference type="NCBI Taxonomy" id="27915"/>
    <lineage>
        <taxon>Eukaryota</taxon>
        <taxon>Metazoa</taxon>
        <taxon>Spiralia</taxon>
        <taxon>Lophotrochozoa</taxon>
        <taxon>Annelida</taxon>
        <taxon>Polychaeta</taxon>
        <taxon>Sedentaria</taxon>
        <taxon>Canalipalpata</taxon>
        <taxon>Sabellida</taxon>
        <taxon>Siboglinidae</taxon>
        <taxon>Ridgeia</taxon>
    </lineage>
</organism>
<dbReference type="PANTHER" id="PTHR21444">
    <property type="entry name" value="COILED-COIL DOMAIN-CONTAINING PROTEIN 180"/>
    <property type="match status" value="1"/>
</dbReference>
<feature type="region of interest" description="Disordered" evidence="2">
    <location>
        <begin position="565"/>
        <end position="649"/>
    </location>
</feature>
<dbReference type="Pfam" id="PF14643">
    <property type="entry name" value="DUF4455"/>
    <property type="match status" value="1"/>
</dbReference>
<gene>
    <name evidence="4" type="ORF">NP493_115g06029</name>
</gene>
<evidence type="ECO:0000256" key="2">
    <source>
        <dbReference type="SAM" id="MobiDB-lite"/>
    </source>
</evidence>
<proteinExistence type="predicted"/>
<feature type="domain" description="DUF4455" evidence="3">
    <location>
        <begin position="100"/>
        <end position="565"/>
    </location>
</feature>
<feature type="coiled-coil region" evidence="1">
    <location>
        <begin position="469"/>
        <end position="503"/>
    </location>
</feature>
<evidence type="ECO:0000313" key="5">
    <source>
        <dbReference type="Proteomes" id="UP001209878"/>
    </source>
</evidence>
<feature type="compositionally biased region" description="Basic and acidic residues" evidence="2">
    <location>
        <begin position="628"/>
        <end position="645"/>
    </location>
</feature>
<keyword evidence="1" id="KW-0175">Coiled coil</keyword>
<protein>
    <recommendedName>
        <fullName evidence="3">DUF4455 domain-containing protein</fullName>
    </recommendedName>
</protein>
<name>A0AAD9P6S4_RIDPI</name>
<dbReference type="AlphaFoldDB" id="A0AAD9P6S4"/>
<dbReference type="EMBL" id="JAODUO010000114">
    <property type="protein sequence ID" value="KAK2189092.1"/>
    <property type="molecule type" value="Genomic_DNA"/>
</dbReference>
<keyword evidence="5" id="KW-1185">Reference proteome</keyword>
<dbReference type="Proteomes" id="UP001209878">
    <property type="component" value="Unassembled WGS sequence"/>
</dbReference>
<feature type="compositionally biased region" description="Basic and acidic residues" evidence="2">
    <location>
        <begin position="582"/>
        <end position="621"/>
    </location>
</feature>